<proteinExistence type="predicted"/>
<dbReference type="EMBL" id="LAZR01025275">
    <property type="protein sequence ID" value="KKL72440.1"/>
    <property type="molecule type" value="Genomic_DNA"/>
</dbReference>
<accession>A0A0F9GSU4</accession>
<organism evidence="1">
    <name type="scientific">marine sediment metagenome</name>
    <dbReference type="NCBI Taxonomy" id="412755"/>
    <lineage>
        <taxon>unclassified sequences</taxon>
        <taxon>metagenomes</taxon>
        <taxon>ecological metagenomes</taxon>
    </lineage>
</organism>
<reference evidence="1" key="1">
    <citation type="journal article" date="2015" name="Nature">
        <title>Complex archaea that bridge the gap between prokaryotes and eukaryotes.</title>
        <authorList>
            <person name="Spang A."/>
            <person name="Saw J.H."/>
            <person name="Jorgensen S.L."/>
            <person name="Zaremba-Niedzwiedzka K."/>
            <person name="Martijn J."/>
            <person name="Lind A.E."/>
            <person name="van Eijk R."/>
            <person name="Schleper C."/>
            <person name="Guy L."/>
            <person name="Ettema T.J."/>
        </authorList>
    </citation>
    <scope>NUCLEOTIDE SEQUENCE</scope>
</reference>
<evidence type="ECO:0000313" key="1">
    <source>
        <dbReference type="EMBL" id="KKL72440.1"/>
    </source>
</evidence>
<gene>
    <name evidence="1" type="ORF">LCGC14_2084940</name>
</gene>
<name>A0A0F9GSU4_9ZZZZ</name>
<comment type="caution">
    <text evidence="1">The sequence shown here is derived from an EMBL/GenBank/DDBJ whole genome shotgun (WGS) entry which is preliminary data.</text>
</comment>
<protein>
    <submittedName>
        <fullName evidence="1">Uncharacterized protein</fullName>
    </submittedName>
</protein>
<dbReference type="AlphaFoldDB" id="A0A0F9GSU4"/>
<sequence length="111" mass="13161">MKPQKKRVKVCPFLDKYKIPRTERVDTPQWMKDACLEYCPVYNKERDIGNCIFDYAGGVTRADRARLERATLPCPHCGKYIPHWLNEDGDWEFMDGGIMYMLPILPHRKRK</sequence>